<dbReference type="RefSeq" id="WP_030276744.1">
    <property type="nucleotide sequence ID" value="NZ_CP020570.1"/>
</dbReference>
<dbReference type="GeneID" id="63978090"/>
<evidence type="ECO:0000256" key="3">
    <source>
        <dbReference type="ARBA" id="ARBA00035643"/>
    </source>
</evidence>
<keyword evidence="1" id="KW-0304">Gas vesicle</keyword>
<dbReference type="Proteomes" id="UP000192445">
    <property type="component" value="Chromosome"/>
</dbReference>
<dbReference type="GO" id="GO:0031412">
    <property type="term" value="P:gas vesicle organization"/>
    <property type="evidence" value="ECO:0007669"/>
    <property type="project" value="InterPro"/>
</dbReference>
<dbReference type="InterPro" id="IPR009430">
    <property type="entry name" value="GvpL/GvpF"/>
</dbReference>
<evidence type="ECO:0000256" key="2">
    <source>
        <dbReference type="ARBA" id="ARBA00035108"/>
    </source>
</evidence>
<dbReference type="STRING" id="1935.B1H20_01190"/>
<dbReference type="Pfam" id="PF06386">
    <property type="entry name" value="GvpL_GvpF"/>
    <property type="match status" value="1"/>
</dbReference>
<evidence type="ECO:0000313" key="4">
    <source>
        <dbReference type="EMBL" id="ARF60148.1"/>
    </source>
</evidence>
<protein>
    <submittedName>
        <fullName evidence="4">Gas vesicle synthesis protein</fullName>
    </submittedName>
</protein>
<reference evidence="4 5" key="1">
    <citation type="submission" date="2017-03" db="EMBL/GenBank/DDBJ databases">
        <title>Complete Genome Sequence of a natural compounds producer, Streptomyces violaceus S21.</title>
        <authorList>
            <person name="Zhong C."/>
            <person name="Zhao Z."/>
            <person name="Fu J."/>
            <person name="Zong G."/>
            <person name="Qin R."/>
            <person name="Cao G."/>
        </authorList>
    </citation>
    <scope>NUCLEOTIDE SEQUENCE [LARGE SCALE GENOMIC DNA]</scope>
    <source>
        <strain evidence="4 5">S21</strain>
    </source>
</reference>
<evidence type="ECO:0000313" key="5">
    <source>
        <dbReference type="Proteomes" id="UP000192445"/>
    </source>
</evidence>
<dbReference type="PANTHER" id="PTHR36852:SF1">
    <property type="entry name" value="PROTEIN GVPL 2"/>
    <property type="match status" value="1"/>
</dbReference>
<dbReference type="AlphaFoldDB" id="A0A1V0U557"/>
<sequence length="284" mass="29136">MSTAPETPAGAPGADAGEMSYVYAVGREGPALDGLAARLAGVDGRPLRPVAGGGLCALVSPVPADAFSERGLAAQMEDLDRLEAVARAHHAVVDAAFAETSVLPMRLATVYLDDARVAAMLVGQRDQFQELLGRLEGHVELGVKVYADPRAAATAPAEPAAATSSGAGAGRAYLRRRQAQQRDSQDVYQAASDLAARAAHLAEGVASSRAVHRPQQGQLAARAGVNVTNEAYLVPRDHAARLHRELAALADGAPGVAIEVTGPWAPYSFATAVVAEGADGGGPR</sequence>
<dbReference type="EMBL" id="CP020570">
    <property type="protein sequence ID" value="ARF60148.1"/>
    <property type="molecule type" value="Genomic_DNA"/>
</dbReference>
<gene>
    <name evidence="4" type="ORF">B1H20_01190</name>
</gene>
<dbReference type="PANTHER" id="PTHR36852">
    <property type="entry name" value="PROTEIN GVPL 2"/>
    <property type="match status" value="1"/>
</dbReference>
<comment type="subcellular location">
    <subcellularLocation>
        <location evidence="2">Gas vesicle</location>
    </subcellularLocation>
</comment>
<dbReference type="OrthoDB" id="146444at2"/>
<proteinExistence type="inferred from homology"/>
<dbReference type="KEGG" id="svu:B1H20_01190"/>
<comment type="similarity">
    <text evidence="3">Belongs to the gas vesicle GvpF/GvpL family.</text>
</comment>
<organism evidence="4 5">
    <name type="scientific">Streptomyces violaceoruber</name>
    <dbReference type="NCBI Taxonomy" id="1935"/>
    <lineage>
        <taxon>Bacteria</taxon>
        <taxon>Bacillati</taxon>
        <taxon>Actinomycetota</taxon>
        <taxon>Actinomycetes</taxon>
        <taxon>Kitasatosporales</taxon>
        <taxon>Streptomycetaceae</taxon>
        <taxon>Streptomyces</taxon>
        <taxon>Streptomyces violaceoruber group</taxon>
    </lineage>
</organism>
<accession>A0A1V0U557</accession>
<dbReference type="GO" id="GO:0031411">
    <property type="term" value="C:gas vesicle"/>
    <property type="evidence" value="ECO:0007669"/>
    <property type="project" value="UniProtKB-SubCell"/>
</dbReference>
<name>A0A1V0U557_STRVN</name>
<evidence type="ECO:0000256" key="1">
    <source>
        <dbReference type="ARBA" id="ARBA00022987"/>
    </source>
</evidence>